<evidence type="ECO:0000256" key="7">
    <source>
        <dbReference type="ARBA" id="ARBA00023163"/>
    </source>
</evidence>
<evidence type="ECO:0000256" key="6">
    <source>
        <dbReference type="ARBA" id="ARBA00023125"/>
    </source>
</evidence>
<protein>
    <submittedName>
        <fullName evidence="11">Response regulator</fullName>
    </submittedName>
</protein>
<dbReference type="SMART" id="SM00448">
    <property type="entry name" value="REC"/>
    <property type="match status" value="1"/>
</dbReference>
<accession>A0A934MTL3</accession>
<dbReference type="GO" id="GO:0003700">
    <property type="term" value="F:DNA-binding transcription factor activity"/>
    <property type="evidence" value="ECO:0007669"/>
    <property type="project" value="InterPro"/>
</dbReference>
<sequence length="526" mass="61394">MFKVMIVDDEWIVRQGIKMTIPWLDMHCQVVAEADNGLDALRIFHEVLPDIVLTDIRMPGMDGLSLMREIREQYPTVTAIFLTGFDDFSYAQEAIKIGAFELILKPSDPEDLRRVVGEATRQITIQRQQIDYRRSLENHQKTNQPFVLEKVLYRLMMDNASIKEVNLLYKALEGRLELFDDYRIAILDYSKVEGDSARTRSLSPDHSIIDSFLMQHALTEAIALEDHSYAILLNESGGSKWRFRMKELMEHKDVAVTLSLSHVHHGLLTLGQAYAEACLAHFYHAFPDHPPIIDYEVIHNEDRSSLEWNERELVEAMKWGDDQAVRQALQDLYKSVLWDLGGRKMKQKQIGIQLLFVVYHLLNLHFREFEGLPELKQVMDEVNGKRSCKAILEWLENMVTQVNSQYIKSKLPIKNEMEEVRDYINTHFTEEVKMYELASGLHMSESSFSKLFKKQFGISFVDYITELRINKAKELLLDPEIRIGEIARMVGYTETRYFSQLFKKVTGETQQTFRMKVQKLHYRAEK</sequence>
<keyword evidence="3 8" id="KW-0597">Phosphoprotein</keyword>
<evidence type="ECO:0000256" key="5">
    <source>
        <dbReference type="ARBA" id="ARBA00023015"/>
    </source>
</evidence>
<dbReference type="SUPFAM" id="SSF52172">
    <property type="entry name" value="CheY-like"/>
    <property type="match status" value="1"/>
</dbReference>
<dbReference type="PROSITE" id="PS01124">
    <property type="entry name" value="HTH_ARAC_FAMILY_2"/>
    <property type="match status" value="1"/>
</dbReference>
<feature type="domain" description="HTH araC/xylS-type" evidence="9">
    <location>
        <begin position="418"/>
        <end position="516"/>
    </location>
</feature>
<organism evidence="11 12">
    <name type="scientific">Paenibacillus roseus</name>
    <dbReference type="NCBI Taxonomy" id="2798579"/>
    <lineage>
        <taxon>Bacteria</taxon>
        <taxon>Bacillati</taxon>
        <taxon>Bacillota</taxon>
        <taxon>Bacilli</taxon>
        <taxon>Bacillales</taxon>
        <taxon>Paenibacillaceae</taxon>
        <taxon>Paenibacillus</taxon>
    </lineage>
</organism>
<keyword evidence="4" id="KW-0902">Two-component regulatory system</keyword>
<gene>
    <name evidence="11" type="ORF">JFN88_24225</name>
</gene>
<name>A0A934MTL3_9BACL</name>
<dbReference type="PANTHER" id="PTHR42713:SF3">
    <property type="entry name" value="TRANSCRIPTIONAL REGULATORY PROTEIN HPTR"/>
    <property type="match status" value="1"/>
</dbReference>
<keyword evidence="12" id="KW-1185">Reference proteome</keyword>
<keyword evidence="6" id="KW-0238">DNA-binding</keyword>
<keyword evidence="5" id="KW-0805">Transcription regulation</keyword>
<dbReference type="InterPro" id="IPR018060">
    <property type="entry name" value="HTH_AraC"/>
</dbReference>
<comment type="caution">
    <text evidence="11">The sequence shown here is derived from an EMBL/GenBank/DDBJ whole genome shotgun (WGS) entry which is preliminary data.</text>
</comment>
<feature type="modified residue" description="4-aspartylphosphate" evidence="8">
    <location>
        <position position="55"/>
    </location>
</feature>
<dbReference type="PROSITE" id="PS50110">
    <property type="entry name" value="RESPONSE_REGULATORY"/>
    <property type="match status" value="1"/>
</dbReference>
<dbReference type="Proteomes" id="UP000640274">
    <property type="component" value="Unassembled WGS sequence"/>
</dbReference>
<proteinExistence type="predicted"/>
<evidence type="ECO:0000313" key="12">
    <source>
        <dbReference type="Proteomes" id="UP000640274"/>
    </source>
</evidence>
<evidence type="ECO:0000256" key="2">
    <source>
        <dbReference type="ARBA" id="ARBA00022490"/>
    </source>
</evidence>
<evidence type="ECO:0000259" key="9">
    <source>
        <dbReference type="PROSITE" id="PS01124"/>
    </source>
</evidence>
<evidence type="ECO:0000256" key="1">
    <source>
        <dbReference type="ARBA" id="ARBA00004496"/>
    </source>
</evidence>
<dbReference type="SUPFAM" id="SSF46689">
    <property type="entry name" value="Homeodomain-like"/>
    <property type="match status" value="2"/>
</dbReference>
<dbReference type="GO" id="GO:0043565">
    <property type="term" value="F:sequence-specific DNA binding"/>
    <property type="evidence" value="ECO:0007669"/>
    <property type="project" value="InterPro"/>
</dbReference>
<dbReference type="Pfam" id="PF00072">
    <property type="entry name" value="Response_reg"/>
    <property type="match status" value="1"/>
</dbReference>
<evidence type="ECO:0000256" key="4">
    <source>
        <dbReference type="ARBA" id="ARBA00023012"/>
    </source>
</evidence>
<keyword evidence="7" id="KW-0804">Transcription</keyword>
<dbReference type="InterPro" id="IPR011006">
    <property type="entry name" value="CheY-like_superfamily"/>
</dbReference>
<dbReference type="GO" id="GO:0005737">
    <property type="term" value="C:cytoplasm"/>
    <property type="evidence" value="ECO:0007669"/>
    <property type="project" value="UniProtKB-SubCell"/>
</dbReference>
<comment type="subcellular location">
    <subcellularLocation>
        <location evidence="1">Cytoplasm</location>
    </subcellularLocation>
</comment>
<dbReference type="InterPro" id="IPR051552">
    <property type="entry name" value="HptR"/>
</dbReference>
<dbReference type="PANTHER" id="PTHR42713">
    <property type="entry name" value="HISTIDINE KINASE-RELATED"/>
    <property type="match status" value="1"/>
</dbReference>
<dbReference type="AlphaFoldDB" id="A0A934MTL3"/>
<dbReference type="EMBL" id="JAELUP010000117">
    <property type="protein sequence ID" value="MBJ6364329.1"/>
    <property type="molecule type" value="Genomic_DNA"/>
</dbReference>
<dbReference type="InterPro" id="IPR001789">
    <property type="entry name" value="Sig_transdc_resp-reg_receiver"/>
</dbReference>
<keyword evidence="2" id="KW-0963">Cytoplasm</keyword>
<dbReference type="Gene3D" id="3.40.50.2300">
    <property type="match status" value="1"/>
</dbReference>
<evidence type="ECO:0000256" key="8">
    <source>
        <dbReference type="PROSITE-ProRule" id="PRU00169"/>
    </source>
</evidence>
<dbReference type="RefSeq" id="WP_199021913.1">
    <property type="nucleotide sequence ID" value="NZ_JAELUP010000117.1"/>
</dbReference>
<dbReference type="Pfam" id="PF12833">
    <property type="entry name" value="HTH_18"/>
    <property type="match status" value="1"/>
</dbReference>
<dbReference type="InterPro" id="IPR009057">
    <property type="entry name" value="Homeodomain-like_sf"/>
</dbReference>
<feature type="domain" description="Response regulatory" evidence="10">
    <location>
        <begin position="3"/>
        <end position="120"/>
    </location>
</feature>
<dbReference type="Gene3D" id="1.10.10.60">
    <property type="entry name" value="Homeodomain-like"/>
    <property type="match status" value="2"/>
</dbReference>
<evidence type="ECO:0000256" key="3">
    <source>
        <dbReference type="ARBA" id="ARBA00022553"/>
    </source>
</evidence>
<dbReference type="CDD" id="cd17536">
    <property type="entry name" value="REC_YesN-like"/>
    <property type="match status" value="1"/>
</dbReference>
<reference evidence="11" key="1">
    <citation type="submission" date="2020-12" db="EMBL/GenBank/DDBJ databases">
        <authorList>
            <person name="Huq M.A."/>
        </authorList>
    </citation>
    <scope>NUCLEOTIDE SEQUENCE</scope>
    <source>
        <strain evidence="11">MAHUQ-46</strain>
    </source>
</reference>
<evidence type="ECO:0000259" key="10">
    <source>
        <dbReference type="PROSITE" id="PS50110"/>
    </source>
</evidence>
<dbReference type="GO" id="GO:0000160">
    <property type="term" value="P:phosphorelay signal transduction system"/>
    <property type="evidence" value="ECO:0007669"/>
    <property type="project" value="UniProtKB-KW"/>
</dbReference>
<dbReference type="SMART" id="SM00342">
    <property type="entry name" value="HTH_ARAC"/>
    <property type="match status" value="1"/>
</dbReference>
<evidence type="ECO:0000313" key="11">
    <source>
        <dbReference type="EMBL" id="MBJ6364329.1"/>
    </source>
</evidence>